<dbReference type="PROSITE" id="PS52007">
    <property type="entry name" value="PADR1"/>
    <property type="match status" value="1"/>
</dbReference>
<sequence>MAESSDKLYWSPMFNGKVPHWYHFSCFWKVGHSIRHPNVEQKVKKTAEAGGMTGKGQVGGDGKTDKMLADFAAKFAKSIRSTCKGCLEKIEKGQIRLSKKTLDPEKPQLGMIDCWCHPNCFSTSQFKGFGLLTPEDKDGLKKQLLGVKREGKREGDEVDGIDEVAKKKSKKEKDKNSRLEKALKAHNKLIWNIKNELKKVCSMNDLKELFIFNTEECSGQLVFKSDAYHCTGDVTAWTKCMEFQEISYVKKLKIKKQDWIFPPETSAPVAVAPPPSTASLLSNMKILTLGKLSLYKDEVKAMTEELRGKLMGTANRPPCSSKMEEVREASIQVVSVDFLRDVSNSTRSLQDLLSAHVLAPWGAKVKAEPAEPAAPKAKLGTAFSKNSKGPKRIKLTLKGGAAVDLDSGGKVFSATLGLVDIVKGTNSYYKYWIFRSWGHVGTMTGSNKLEQVPSKEEALEHFMKCIKRKLGMPGMPRTSQSIPKNSALWRLTMAGMKRHPSSSSPCRTSLMIFDIESMKKATVEYEIDSQNMPLGKLSKWQIQAAYSILSEEQQDEEAPLLNNADCVQAKGEMLANLLEAYSLLRGGSDDSSKDPIDVNYEMLKTDIKVVNRDSEEAETSRKYVKNTHLTMHNAYELEVVDIFKIQCEGESQHYKPFKQLHNRRLLWHGSRTTNFTGILPVTGYMFGKGIYFANMVSKSATYCHTSQGDPIDLILTPHISKLPKGKHRVTGLGKMTPDPSASISLASVEVPLGTRISSGVNDTCLLYYEYIVYDFTQVNLKYLLKLKFNFKMSLW</sequence>
<keyword evidence="13" id="KW-0677">Repeat</keyword>
<dbReference type="PROSITE" id="PS51059">
    <property type="entry name" value="PARP_CATALYTIC"/>
    <property type="match status" value="1"/>
</dbReference>
<keyword evidence="7" id="KW-0021">Allosteric enzyme</keyword>
<evidence type="ECO:0000259" key="35">
    <source>
        <dbReference type="PROSITE" id="PS51060"/>
    </source>
</evidence>
<dbReference type="Pfam" id="PF05406">
    <property type="entry name" value="WGR"/>
    <property type="match status" value="1"/>
</dbReference>
<evidence type="ECO:0000256" key="5">
    <source>
        <dbReference type="ARBA" id="ARBA00022490"/>
    </source>
</evidence>
<keyword evidence="10 32" id="KW-0808">Transferase</keyword>
<dbReference type="Gene3D" id="1.10.20.130">
    <property type="match status" value="1"/>
</dbReference>
<dbReference type="InterPro" id="IPR036420">
    <property type="entry name" value="BRCT_dom_sf"/>
</dbReference>
<evidence type="ECO:0000256" key="29">
    <source>
        <dbReference type="ARBA" id="ARBA00048241"/>
    </source>
</evidence>
<gene>
    <name evidence="36" type="ORF">NYPRO_LOCUS4935</name>
</gene>
<evidence type="ECO:0000256" key="25">
    <source>
        <dbReference type="ARBA" id="ARBA00024159"/>
    </source>
</evidence>
<keyword evidence="21" id="KW-0238">DNA-binding</keyword>
<dbReference type="SUPFAM" id="SSF142921">
    <property type="entry name" value="WGR domain-like"/>
    <property type="match status" value="1"/>
</dbReference>
<evidence type="ECO:0000256" key="17">
    <source>
        <dbReference type="ARBA" id="ARBA00022833"/>
    </source>
</evidence>
<dbReference type="GO" id="GO:0008270">
    <property type="term" value="F:zinc ion binding"/>
    <property type="evidence" value="ECO:0007669"/>
    <property type="project" value="UniProtKB-KW"/>
</dbReference>
<dbReference type="GO" id="GO:0006302">
    <property type="term" value="P:double-strand break repair"/>
    <property type="evidence" value="ECO:0007669"/>
    <property type="project" value="TreeGrafter"/>
</dbReference>
<dbReference type="InterPro" id="IPR004102">
    <property type="entry name" value="Poly(ADP-ribose)pol_reg_dom"/>
</dbReference>
<evidence type="ECO:0000256" key="22">
    <source>
        <dbReference type="ARBA" id="ARBA00023163"/>
    </source>
</evidence>
<protein>
    <recommendedName>
        <fullName evidence="32">Poly [ADP-ribose] polymerase</fullName>
        <shortName evidence="32">PARP</shortName>
        <ecNumber evidence="32">2.4.2.-</ecNumber>
    </recommendedName>
</protein>
<dbReference type="InterPro" id="IPR036930">
    <property type="entry name" value="WGR_dom_sf"/>
</dbReference>
<feature type="domain" description="PARP-type" evidence="33">
    <location>
        <begin position="71"/>
        <end position="148"/>
    </location>
</feature>
<comment type="caution">
    <text evidence="36">The sequence shown here is derived from an EMBL/GenBank/DDBJ whole genome shotgun (WGS) entry which is preliminary data.</text>
</comment>
<dbReference type="GO" id="GO:0005829">
    <property type="term" value="C:cytosol"/>
    <property type="evidence" value="ECO:0007669"/>
    <property type="project" value="UniProtKB-SubCell"/>
</dbReference>
<dbReference type="GO" id="GO:0005694">
    <property type="term" value="C:chromosome"/>
    <property type="evidence" value="ECO:0007669"/>
    <property type="project" value="UniProtKB-SubCell"/>
</dbReference>
<feature type="domain" description="PARP alpha-helical" evidence="35">
    <location>
        <begin position="498"/>
        <end position="624"/>
    </location>
</feature>
<feature type="domain" description="PARP-type" evidence="33">
    <location>
        <begin position="11"/>
        <end position="35"/>
    </location>
</feature>
<dbReference type="SUPFAM" id="SSF47587">
    <property type="entry name" value="Domain of poly(ADP-ribose) polymerase"/>
    <property type="match status" value="1"/>
</dbReference>
<evidence type="ECO:0000313" key="37">
    <source>
        <dbReference type="Proteomes" id="UP000645828"/>
    </source>
</evidence>
<dbReference type="GO" id="GO:1990404">
    <property type="term" value="F:NAD+-protein mono-ADP-ribosyltransferase activity"/>
    <property type="evidence" value="ECO:0007669"/>
    <property type="project" value="TreeGrafter"/>
</dbReference>
<dbReference type="PROSITE" id="PS50064">
    <property type="entry name" value="ZF_PARP_2"/>
    <property type="match status" value="2"/>
</dbReference>
<dbReference type="InterPro" id="IPR008893">
    <property type="entry name" value="WGR_domain"/>
</dbReference>
<keyword evidence="9 32" id="KW-0328">Glycosyltransferase</keyword>
<keyword evidence="4" id="KW-0158">Chromosome</keyword>
<evidence type="ECO:0000256" key="18">
    <source>
        <dbReference type="ARBA" id="ARBA00022859"/>
    </source>
</evidence>
<dbReference type="EMBL" id="CAJHUB010000665">
    <property type="protein sequence ID" value="CAD7672140.1"/>
    <property type="molecule type" value="Genomic_DNA"/>
</dbReference>
<dbReference type="InterPro" id="IPR012317">
    <property type="entry name" value="Poly(ADP-ribose)pol_cat_dom"/>
</dbReference>
<dbReference type="Pfam" id="PF00644">
    <property type="entry name" value="PARP"/>
    <property type="match status" value="1"/>
</dbReference>
<name>A0A811Y3B7_NYCPR</name>
<evidence type="ECO:0000256" key="7">
    <source>
        <dbReference type="ARBA" id="ARBA00022533"/>
    </source>
</evidence>
<reference evidence="36" key="1">
    <citation type="submission" date="2020-12" db="EMBL/GenBank/DDBJ databases">
        <authorList>
            <consortium name="Molecular Ecology Group"/>
        </authorList>
    </citation>
    <scope>NUCLEOTIDE SEQUENCE</scope>
    <source>
        <strain evidence="36">TBG_1078</strain>
    </source>
</reference>
<dbReference type="SMART" id="SM00773">
    <property type="entry name" value="WGR"/>
    <property type="match status" value="1"/>
</dbReference>
<dbReference type="GO" id="GO:0016779">
    <property type="term" value="F:nucleotidyltransferase activity"/>
    <property type="evidence" value="ECO:0007669"/>
    <property type="project" value="UniProtKB-KW"/>
</dbReference>
<keyword evidence="11" id="KW-0548">Nucleotidyltransferase</keyword>
<evidence type="ECO:0000256" key="12">
    <source>
        <dbReference type="ARBA" id="ARBA00022723"/>
    </source>
</evidence>
<keyword evidence="15" id="KW-0013">ADP-ribosylation</keyword>
<dbReference type="Pfam" id="PF08063">
    <property type="entry name" value="Zn_ribbon_PADR1"/>
    <property type="match status" value="1"/>
</dbReference>
<keyword evidence="6" id="KW-1017">Isopeptide bond</keyword>
<dbReference type="PANTHER" id="PTHR10459">
    <property type="entry name" value="DNA LIGASE"/>
    <property type="match status" value="1"/>
</dbReference>
<dbReference type="InterPro" id="IPR012982">
    <property type="entry name" value="PARP1-like_PADR1_Zn_ribbon"/>
</dbReference>
<evidence type="ECO:0000256" key="13">
    <source>
        <dbReference type="ARBA" id="ARBA00022737"/>
    </source>
</evidence>
<evidence type="ECO:0000259" key="34">
    <source>
        <dbReference type="PROSITE" id="PS51059"/>
    </source>
</evidence>
<evidence type="ECO:0000259" key="33">
    <source>
        <dbReference type="PROSITE" id="PS50064"/>
    </source>
</evidence>
<feature type="domain" description="PARP catalytic" evidence="34">
    <location>
        <begin position="594"/>
        <end position="795"/>
    </location>
</feature>
<evidence type="ECO:0000256" key="31">
    <source>
        <dbReference type="ARBA" id="ARBA00048575"/>
    </source>
</evidence>
<dbReference type="Pfam" id="PF00645">
    <property type="entry name" value="zf-PARP"/>
    <property type="match status" value="1"/>
</dbReference>
<comment type="catalytic activity">
    <reaction evidence="29">
        <text>L-histidyl-[protein] + NAD(+) = N(tele)-(ADP-D-ribosyl)-L-histidyl-[protein] + nicotinamide + H(+)</text>
        <dbReference type="Rhea" id="RHEA:72071"/>
        <dbReference type="Rhea" id="RHEA-COMP:9745"/>
        <dbReference type="Rhea" id="RHEA-COMP:18085"/>
        <dbReference type="ChEBI" id="CHEBI:15378"/>
        <dbReference type="ChEBI" id="CHEBI:17154"/>
        <dbReference type="ChEBI" id="CHEBI:29979"/>
        <dbReference type="ChEBI" id="CHEBI:57540"/>
        <dbReference type="ChEBI" id="CHEBI:191398"/>
    </reaction>
    <physiologicalReaction direction="left-to-right" evidence="29">
        <dbReference type="Rhea" id="RHEA:72072"/>
    </physiologicalReaction>
</comment>
<evidence type="ECO:0000256" key="4">
    <source>
        <dbReference type="ARBA" id="ARBA00022454"/>
    </source>
</evidence>
<evidence type="ECO:0000256" key="9">
    <source>
        <dbReference type="ARBA" id="ARBA00022676"/>
    </source>
</evidence>
<dbReference type="GO" id="GO:0003677">
    <property type="term" value="F:DNA binding"/>
    <property type="evidence" value="ECO:0007669"/>
    <property type="project" value="UniProtKB-KW"/>
</dbReference>
<evidence type="ECO:0000256" key="15">
    <source>
        <dbReference type="ARBA" id="ARBA00022765"/>
    </source>
</evidence>
<dbReference type="SMART" id="SM01335">
    <property type="entry name" value="PADR1"/>
    <property type="match status" value="1"/>
</dbReference>
<evidence type="ECO:0000256" key="6">
    <source>
        <dbReference type="ARBA" id="ARBA00022499"/>
    </source>
</evidence>
<evidence type="ECO:0000256" key="14">
    <source>
        <dbReference type="ARBA" id="ARBA00022763"/>
    </source>
</evidence>
<keyword evidence="8" id="KW-0399">Innate immunity</keyword>
<dbReference type="SUPFAM" id="SSF57716">
    <property type="entry name" value="Glucocorticoid receptor-like (DNA-binding domain)"/>
    <property type="match status" value="1"/>
</dbReference>
<evidence type="ECO:0000256" key="19">
    <source>
        <dbReference type="ARBA" id="ARBA00023015"/>
    </source>
</evidence>
<dbReference type="GO" id="GO:0045087">
    <property type="term" value="P:innate immune response"/>
    <property type="evidence" value="ECO:0007669"/>
    <property type="project" value="UniProtKB-KW"/>
</dbReference>
<evidence type="ECO:0000256" key="32">
    <source>
        <dbReference type="RuleBase" id="RU362114"/>
    </source>
</evidence>
<evidence type="ECO:0000256" key="2">
    <source>
        <dbReference type="ARBA" id="ARBA00004514"/>
    </source>
</evidence>
<dbReference type="GO" id="GO:0005730">
    <property type="term" value="C:nucleolus"/>
    <property type="evidence" value="ECO:0007669"/>
    <property type="project" value="UniProtKB-SubCell"/>
</dbReference>
<comment type="catalytic activity">
    <reaction evidence="26">
        <text>L-aspartyl-[protein] + NAD(+) = 4-O-(ADP-D-ribosyl)-L-aspartyl-[protein] + nicotinamide</text>
        <dbReference type="Rhea" id="RHEA:54424"/>
        <dbReference type="Rhea" id="RHEA-COMP:9867"/>
        <dbReference type="Rhea" id="RHEA-COMP:13832"/>
        <dbReference type="ChEBI" id="CHEBI:17154"/>
        <dbReference type="ChEBI" id="CHEBI:29961"/>
        <dbReference type="ChEBI" id="CHEBI:57540"/>
        <dbReference type="ChEBI" id="CHEBI:138102"/>
    </reaction>
    <physiologicalReaction direction="left-to-right" evidence="26">
        <dbReference type="Rhea" id="RHEA:54425"/>
    </physiologicalReaction>
</comment>
<evidence type="ECO:0000256" key="8">
    <source>
        <dbReference type="ARBA" id="ARBA00022588"/>
    </source>
</evidence>
<evidence type="ECO:0000256" key="1">
    <source>
        <dbReference type="ARBA" id="ARBA00004286"/>
    </source>
</evidence>
<evidence type="ECO:0000256" key="16">
    <source>
        <dbReference type="ARBA" id="ARBA00022771"/>
    </source>
</evidence>
<comment type="catalytic activity">
    <reaction evidence="31">
        <text>L-seryl-[protein] + NAD(+) = O-(ADP-D-ribosyl)-L-seryl-[protein] + nicotinamide + H(+)</text>
        <dbReference type="Rhea" id="RHEA:58232"/>
        <dbReference type="Rhea" id="RHEA-COMP:9863"/>
        <dbReference type="Rhea" id="RHEA-COMP:15091"/>
        <dbReference type="ChEBI" id="CHEBI:15378"/>
        <dbReference type="ChEBI" id="CHEBI:17154"/>
        <dbReference type="ChEBI" id="CHEBI:29999"/>
        <dbReference type="ChEBI" id="CHEBI:57540"/>
        <dbReference type="ChEBI" id="CHEBI:142556"/>
    </reaction>
    <physiologicalReaction direction="left-to-right" evidence="31">
        <dbReference type="Rhea" id="RHEA:58233"/>
    </physiologicalReaction>
</comment>
<dbReference type="Pfam" id="PF02877">
    <property type="entry name" value="PARP_reg"/>
    <property type="match status" value="1"/>
</dbReference>
<evidence type="ECO:0000256" key="11">
    <source>
        <dbReference type="ARBA" id="ARBA00022695"/>
    </source>
</evidence>
<keyword evidence="18" id="KW-0391">Immunity</keyword>
<evidence type="ECO:0000256" key="23">
    <source>
        <dbReference type="ARBA" id="ARBA00023204"/>
    </source>
</evidence>
<dbReference type="PROSITE" id="PS51060">
    <property type="entry name" value="PARP_ALPHA_HD"/>
    <property type="match status" value="1"/>
</dbReference>
<comment type="catalytic activity">
    <reaction evidence="28">
        <text>NAD(+) + (ADP-D-ribosyl)n-acceptor = nicotinamide + (ADP-D-ribosyl)n+1-acceptor + H(+).</text>
        <dbReference type="EC" id="2.4.2.30"/>
    </reaction>
</comment>
<accession>A0A811Y3B7</accession>
<evidence type="ECO:0000256" key="28">
    <source>
        <dbReference type="ARBA" id="ARBA00033987"/>
    </source>
</evidence>
<dbReference type="Gene3D" id="3.30.1740.10">
    <property type="entry name" value="Zinc finger, PARP-type"/>
    <property type="match status" value="1"/>
</dbReference>
<proteinExistence type="inferred from homology"/>
<keyword evidence="20 32" id="KW-0520">NAD</keyword>
<comment type="subcellular location">
    <subcellularLocation>
        <location evidence="1">Chromosome</location>
    </subcellularLocation>
    <subcellularLocation>
        <location evidence="2">Cytoplasm</location>
        <location evidence="2">Cytosol</location>
    </subcellularLocation>
    <subcellularLocation>
        <location evidence="3">Nucleus</location>
        <location evidence="3">Nucleolus</location>
    </subcellularLocation>
</comment>
<comment type="catalytic activity">
    <reaction evidence="25">
        <text>L-glutamyl-[protein] + NAD(+) = 5-O-(ADP-D-ribosyl)-L-glutamyl-[protein] + nicotinamide</text>
        <dbReference type="Rhea" id="RHEA:58224"/>
        <dbReference type="Rhea" id="RHEA-COMP:10208"/>
        <dbReference type="Rhea" id="RHEA-COMP:15089"/>
        <dbReference type="ChEBI" id="CHEBI:17154"/>
        <dbReference type="ChEBI" id="CHEBI:29973"/>
        <dbReference type="ChEBI" id="CHEBI:57540"/>
        <dbReference type="ChEBI" id="CHEBI:142540"/>
    </reaction>
    <physiologicalReaction direction="left-to-right" evidence="25">
        <dbReference type="Rhea" id="RHEA:58225"/>
    </physiologicalReaction>
</comment>
<dbReference type="PANTHER" id="PTHR10459:SF112">
    <property type="entry name" value="POLY [ADP-RIBOSE] POLYMERASE 1"/>
    <property type="match status" value="1"/>
</dbReference>
<dbReference type="GO" id="GO:0070212">
    <property type="term" value="P:protein poly-ADP-ribosylation"/>
    <property type="evidence" value="ECO:0007669"/>
    <property type="project" value="TreeGrafter"/>
</dbReference>
<keyword evidence="24" id="KW-0539">Nucleus</keyword>
<keyword evidence="16" id="KW-0863">Zinc-finger</keyword>
<dbReference type="Proteomes" id="UP000645828">
    <property type="component" value="Unassembled WGS sequence"/>
</dbReference>
<dbReference type="InterPro" id="IPR001510">
    <property type="entry name" value="Znf_PARP"/>
</dbReference>
<evidence type="ECO:0000256" key="24">
    <source>
        <dbReference type="ARBA" id="ARBA00023242"/>
    </source>
</evidence>
<dbReference type="CDD" id="cd01437">
    <property type="entry name" value="parp_like"/>
    <property type="match status" value="1"/>
</dbReference>
<organism evidence="36 37">
    <name type="scientific">Nyctereutes procyonoides</name>
    <name type="common">Raccoon dog</name>
    <name type="synonym">Canis procyonoides</name>
    <dbReference type="NCBI Taxonomy" id="34880"/>
    <lineage>
        <taxon>Eukaryota</taxon>
        <taxon>Metazoa</taxon>
        <taxon>Chordata</taxon>
        <taxon>Craniata</taxon>
        <taxon>Vertebrata</taxon>
        <taxon>Euteleostomi</taxon>
        <taxon>Mammalia</taxon>
        <taxon>Eutheria</taxon>
        <taxon>Laurasiatheria</taxon>
        <taxon>Carnivora</taxon>
        <taxon>Caniformia</taxon>
        <taxon>Canidae</taxon>
        <taxon>Nyctereutes</taxon>
    </lineage>
</organism>
<dbReference type="Gene3D" id="3.90.228.10">
    <property type="match status" value="1"/>
</dbReference>
<keyword evidence="5" id="KW-0963">Cytoplasm</keyword>
<dbReference type="InterPro" id="IPR036616">
    <property type="entry name" value="Poly(ADP-ribose)pol_reg_dom_sf"/>
</dbReference>
<keyword evidence="19" id="KW-0805">Transcription regulation</keyword>
<evidence type="ECO:0000256" key="10">
    <source>
        <dbReference type="ARBA" id="ARBA00022679"/>
    </source>
</evidence>
<dbReference type="AlphaFoldDB" id="A0A811Y3B7"/>
<evidence type="ECO:0000256" key="21">
    <source>
        <dbReference type="ARBA" id="ARBA00023125"/>
    </source>
</evidence>
<keyword evidence="14" id="KW-0227">DNA damage</keyword>
<keyword evidence="37" id="KW-1185">Reference proteome</keyword>
<evidence type="ECO:0000256" key="26">
    <source>
        <dbReference type="ARBA" id="ARBA00024164"/>
    </source>
</evidence>
<dbReference type="Gene3D" id="1.20.142.10">
    <property type="entry name" value="Poly(ADP-ribose) polymerase, regulatory domain"/>
    <property type="match status" value="1"/>
</dbReference>
<dbReference type="InterPro" id="IPR036957">
    <property type="entry name" value="Znf_PARP_sf"/>
</dbReference>
<evidence type="ECO:0000313" key="36">
    <source>
        <dbReference type="EMBL" id="CAD7672140.1"/>
    </source>
</evidence>
<dbReference type="SUPFAM" id="SSF56399">
    <property type="entry name" value="ADP-ribosylation"/>
    <property type="match status" value="1"/>
</dbReference>
<evidence type="ECO:0000256" key="27">
    <source>
        <dbReference type="ARBA" id="ARBA00024347"/>
    </source>
</evidence>
<comment type="similarity">
    <text evidence="27">Belongs to the ARTD/PARP family.</text>
</comment>
<keyword evidence="22" id="KW-0804">Transcription</keyword>
<comment type="catalytic activity">
    <reaction evidence="30">
        <text>L-tyrosyl-[protein] + NAD(+) = O-(ADP-D-ribosyl)-L-tyrosyl-[protein] + nicotinamide + H(+)</text>
        <dbReference type="Rhea" id="RHEA:58236"/>
        <dbReference type="Rhea" id="RHEA-COMP:10136"/>
        <dbReference type="Rhea" id="RHEA-COMP:15092"/>
        <dbReference type="ChEBI" id="CHEBI:15378"/>
        <dbReference type="ChEBI" id="CHEBI:17154"/>
        <dbReference type="ChEBI" id="CHEBI:46858"/>
        <dbReference type="ChEBI" id="CHEBI:57540"/>
        <dbReference type="ChEBI" id="CHEBI:142557"/>
    </reaction>
    <physiologicalReaction direction="left-to-right" evidence="30">
        <dbReference type="Rhea" id="RHEA:58237"/>
    </physiologicalReaction>
</comment>
<evidence type="ECO:0000256" key="20">
    <source>
        <dbReference type="ARBA" id="ARBA00023027"/>
    </source>
</evidence>
<dbReference type="GO" id="GO:0003950">
    <property type="term" value="F:NAD+ poly-ADP-ribosyltransferase activity"/>
    <property type="evidence" value="ECO:0007669"/>
    <property type="project" value="UniProtKB-UniRule"/>
</dbReference>
<dbReference type="SMART" id="SM01336">
    <property type="entry name" value="zf-PARP"/>
    <property type="match status" value="1"/>
</dbReference>
<dbReference type="EC" id="2.4.2.-" evidence="32"/>
<keyword evidence="12" id="KW-0479">Metal-binding</keyword>
<keyword evidence="17" id="KW-0862">Zinc</keyword>
<dbReference type="Gene3D" id="3.40.50.10190">
    <property type="entry name" value="BRCT domain"/>
    <property type="match status" value="1"/>
</dbReference>
<evidence type="ECO:0000256" key="3">
    <source>
        <dbReference type="ARBA" id="ARBA00004604"/>
    </source>
</evidence>
<keyword evidence="23" id="KW-0234">DNA repair</keyword>
<dbReference type="InterPro" id="IPR050800">
    <property type="entry name" value="ARTD/PARP"/>
</dbReference>
<evidence type="ECO:0000256" key="30">
    <source>
        <dbReference type="ARBA" id="ARBA00048339"/>
    </source>
</evidence>